<evidence type="ECO:0000313" key="8">
    <source>
        <dbReference type="Ensembl" id="ENSSANP00000092047.1"/>
    </source>
</evidence>
<evidence type="ECO:0000256" key="5">
    <source>
        <dbReference type="SAM" id="Coils"/>
    </source>
</evidence>
<organism evidence="8 9">
    <name type="scientific">Sinocyclocheilus anshuiensis</name>
    <dbReference type="NCBI Taxonomy" id="1608454"/>
    <lineage>
        <taxon>Eukaryota</taxon>
        <taxon>Metazoa</taxon>
        <taxon>Chordata</taxon>
        <taxon>Craniata</taxon>
        <taxon>Vertebrata</taxon>
        <taxon>Euteleostomi</taxon>
        <taxon>Actinopterygii</taxon>
        <taxon>Neopterygii</taxon>
        <taxon>Teleostei</taxon>
        <taxon>Ostariophysi</taxon>
        <taxon>Cypriniformes</taxon>
        <taxon>Cyprinidae</taxon>
        <taxon>Cyprininae</taxon>
        <taxon>Sinocyclocheilus</taxon>
    </lineage>
</organism>
<dbReference type="AlphaFoldDB" id="A0A671S7I9"/>
<proteinExistence type="predicted"/>
<evidence type="ECO:0000313" key="9">
    <source>
        <dbReference type="Proteomes" id="UP000472260"/>
    </source>
</evidence>
<feature type="coiled-coil region" evidence="5">
    <location>
        <begin position="163"/>
        <end position="236"/>
    </location>
</feature>
<dbReference type="PANTHER" id="PTHR15727:SF3">
    <property type="entry name" value="RING FINGER PROTEIN 214"/>
    <property type="match status" value="1"/>
</dbReference>
<dbReference type="PANTHER" id="PTHR15727">
    <property type="entry name" value="RING FINGER PROTEIN 214"/>
    <property type="match status" value="1"/>
</dbReference>
<dbReference type="SUPFAM" id="SSF57850">
    <property type="entry name" value="RING/U-box"/>
    <property type="match status" value="1"/>
</dbReference>
<feature type="domain" description="RING-type" evidence="7">
    <location>
        <begin position="623"/>
        <end position="664"/>
    </location>
</feature>
<protein>
    <submittedName>
        <fullName evidence="8">RING finger protein 214-like</fullName>
    </submittedName>
</protein>
<feature type="region of interest" description="Disordered" evidence="6">
    <location>
        <begin position="67"/>
        <end position="90"/>
    </location>
</feature>
<evidence type="ECO:0000256" key="6">
    <source>
        <dbReference type="SAM" id="MobiDB-lite"/>
    </source>
</evidence>
<feature type="compositionally biased region" description="Polar residues" evidence="6">
    <location>
        <begin position="67"/>
        <end position="76"/>
    </location>
</feature>
<accession>A0A671S7I9</accession>
<sequence length="667" mass="74378">MESEKHTEWSSALDEDLLQDPVSAVIPPDPSPWSLSAGPWSTESSVPAVLNQYAEALTCSTFIPSSETQSQTVQTEDWTEERSTNTNEDWESDMRAIEDCSIELSEQYEALMKQHAAEQEEHSLHVRSLEKTTDDRNHQYQGFIEKIESLQVKLELNSSKTTRKNFMVKRQELTAEKERMEEEKTRLAQELEDTEKKLKMLIEEQSQEKLSWEQEIADLRVEMETLCRQAEQASQTVLQDEIAALEMQKELMLSQVEDWIADAEKYLNFLRINPSQNHLHQRQKWEQNIAMVRSSLVELKNKFNENHQLLQRGEELDRLPSVPLPLLPPVPTLEMIMSPLQNPASHPVFNSGPPTSTTSPPIVHPQLHSSITPPQRATPPLSAPSPQNTPYLPITIGPQSAHIPNIYVPLTTHAPAPQIPMQTICLPQTSSHAPVTPAPQILPQTHAGVPSVSHAPSAASAGTFVVLPNNHGASFQPQAAVRLPQTFMPSTVTRNSSPQPLPSNPAPAGKLDKLLERLGSHFPQCTRDQLTRVLQQIKSERGTMAGMSIDDLTQQVAQRLAQNQKPPPGPIAPPSGARAFPVSVGPIQRPVAQPPHPMLHHFCPQVAQVFHTRPPQSSARKFCLMCQNSVDAGSQYNTNCSHTMHKECVSVWLKTSKNNSCPFCPSK</sequence>
<dbReference type="Pfam" id="PF13639">
    <property type="entry name" value="zf-RING_2"/>
    <property type="match status" value="1"/>
</dbReference>
<feature type="compositionally biased region" description="Low complexity" evidence="6">
    <location>
        <begin position="351"/>
        <end position="361"/>
    </location>
</feature>
<dbReference type="InterPro" id="IPR001841">
    <property type="entry name" value="Znf_RING"/>
</dbReference>
<keyword evidence="1" id="KW-0479">Metal-binding</keyword>
<dbReference type="Pfam" id="PF24905">
    <property type="entry name" value="TTC3_9th"/>
    <property type="match status" value="1"/>
</dbReference>
<dbReference type="InterPro" id="IPR013083">
    <property type="entry name" value="Znf_RING/FYVE/PHD"/>
</dbReference>
<keyword evidence="9" id="KW-1185">Reference proteome</keyword>
<evidence type="ECO:0000256" key="2">
    <source>
        <dbReference type="ARBA" id="ARBA00022771"/>
    </source>
</evidence>
<feature type="region of interest" description="Disordered" evidence="6">
    <location>
        <begin position="344"/>
        <end position="386"/>
    </location>
</feature>
<evidence type="ECO:0000256" key="1">
    <source>
        <dbReference type="ARBA" id="ARBA00022723"/>
    </source>
</evidence>
<reference evidence="8" key="1">
    <citation type="submission" date="2025-08" db="UniProtKB">
        <authorList>
            <consortium name="Ensembl"/>
        </authorList>
    </citation>
    <scope>IDENTIFICATION</scope>
</reference>
<dbReference type="InterPro" id="IPR056870">
    <property type="entry name" value="TTC3/DZIP3/RBM44-like_helical"/>
</dbReference>
<evidence type="ECO:0000259" key="7">
    <source>
        <dbReference type="PROSITE" id="PS50089"/>
    </source>
</evidence>
<dbReference type="PROSITE" id="PS50089">
    <property type="entry name" value="ZF_RING_2"/>
    <property type="match status" value="1"/>
</dbReference>
<dbReference type="Proteomes" id="UP000472260">
    <property type="component" value="Unassembled WGS sequence"/>
</dbReference>
<keyword evidence="5" id="KW-0175">Coiled coil</keyword>
<dbReference type="GO" id="GO:0008270">
    <property type="term" value="F:zinc ion binding"/>
    <property type="evidence" value="ECO:0007669"/>
    <property type="project" value="UniProtKB-KW"/>
</dbReference>
<keyword evidence="3" id="KW-0862">Zinc</keyword>
<dbReference type="Ensembl" id="ENSSANT00000097774.1">
    <property type="protein sequence ID" value="ENSSANP00000092047.1"/>
    <property type="gene ID" value="ENSSANG00000045457.1"/>
</dbReference>
<dbReference type="GO" id="GO:0004842">
    <property type="term" value="F:ubiquitin-protein transferase activity"/>
    <property type="evidence" value="ECO:0007669"/>
    <property type="project" value="TreeGrafter"/>
</dbReference>
<name>A0A671S7I9_9TELE</name>
<gene>
    <name evidence="8" type="primary">LOC107661199</name>
</gene>
<feature type="region of interest" description="Disordered" evidence="6">
    <location>
        <begin position="1"/>
        <end position="41"/>
    </location>
</feature>
<evidence type="ECO:0000256" key="4">
    <source>
        <dbReference type="PROSITE-ProRule" id="PRU00175"/>
    </source>
</evidence>
<dbReference type="Gene3D" id="3.30.40.10">
    <property type="entry name" value="Zinc/RING finger domain, C3HC4 (zinc finger)"/>
    <property type="match status" value="1"/>
</dbReference>
<reference evidence="8" key="2">
    <citation type="submission" date="2025-09" db="UniProtKB">
        <authorList>
            <consortium name="Ensembl"/>
        </authorList>
    </citation>
    <scope>IDENTIFICATION</scope>
</reference>
<keyword evidence="2 4" id="KW-0863">Zinc-finger</keyword>
<evidence type="ECO:0000256" key="3">
    <source>
        <dbReference type="ARBA" id="ARBA00022833"/>
    </source>
</evidence>